<dbReference type="EMBL" id="CP039690">
    <property type="protein sequence ID" value="QCI65591.1"/>
    <property type="molecule type" value="Genomic_DNA"/>
</dbReference>
<dbReference type="RefSeq" id="WP_136961037.1">
    <property type="nucleotide sequence ID" value="NZ_CP039690.1"/>
</dbReference>
<dbReference type="InterPro" id="IPR032808">
    <property type="entry name" value="DoxX"/>
</dbReference>
<evidence type="ECO:0000256" key="7">
    <source>
        <dbReference type="SAM" id="Phobius"/>
    </source>
</evidence>
<evidence type="ECO:0000256" key="4">
    <source>
        <dbReference type="ARBA" id="ARBA00022692"/>
    </source>
</evidence>
<dbReference type="InterPro" id="IPR051907">
    <property type="entry name" value="DoxX-like_oxidoreductase"/>
</dbReference>
<evidence type="ECO:0000256" key="3">
    <source>
        <dbReference type="ARBA" id="ARBA00022475"/>
    </source>
</evidence>
<dbReference type="PANTHER" id="PTHR33452:SF1">
    <property type="entry name" value="INNER MEMBRANE PROTEIN YPHA-RELATED"/>
    <property type="match status" value="1"/>
</dbReference>
<feature type="transmembrane region" description="Helical" evidence="7">
    <location>
        <begin position="107"/>
        <end position="127"/>
    </location>
</feature>
<evidence type="ECO:0000256" key="1">
    <source>
        <dbReference type="ARBA" id="ARBA00004651"/>
    </source>
</evidence>
<feature type="transmembrane region" description="Helical" evidence="7">
    <location>
        <begin position="77"/>
        <end position="95"/>
    </location>
</feature>
<evidence type="ECO:0000256" key="2">
    <source>
        <dbReference type="ARBA" id="ARBA00006679"/>
    </source>
</evidence>
<keyword evidence="5 7" id="KW-1133">Transmembrane helix</keyword>
<protein>
    <submittedName>
        <fullName evidence="8">DoxX family protein</fullName>
    </submittedName>
</protein>
<comment type="subcellular location">
    <subcellularLocation>
        <location evidence="1">Cell membrane</location>
        <topology evidence="1">Multi-pass membrane protein</topology>
    </subcellularLocation>
</comment>
<gene>
    <name evidence="8" type="ORF">E8M01_16075</name>
</gene>
<evidence type="ECO:0000256" key="6">
    <source>
        <dbReference type="ARBA" id="ARBA00023136"/>
    </source>
</evidence>
<dbReference type="OrthoDB" id="9810206at2"/>
<keyword evidence="3" id="KW-1003">Cell membrane</keyword>
<name>A0A4D7AZ50_9HYPH</name>
<dbReference type="Proteomes" id="UP000298781">
    <property type="component" value="Chromosome"/>
</dbReference>
<feature type="transmembrane region" description="Helical" evidence="7">
    <location>
        <begin position="48"/>
        <end position="71"/>
    </location>
</feature>
<feature type="transmembrane region" description="Helical" evidence="7">
    <location>
        <begin position="17"/>
        <end position="36"/>
    </location>
</feature>
<evidence type="ECO:0000313" key="8">
    <source>
        <dbReference type="EMBL" id="QCI65591.1"/>
    </source>
</evidence>
<dbReference type="KEGG" id="pstg:E8M01_16075"/>
<comment type="similarity">
    <text evidence="2">Belongs to the DoxX family.</text>
</comment>
<accession>A0A4D7AZ50</accession>
<evidence type="ECO:0000256" key="5">
    <source>
        <dbReference type="ARBA" id="ARBA00022989"/>
    </source>
</evidence>
<keyword evidence="6 7" id="KW-0472">Membrane</keyword>
<dbReference type="GO" id="GO:0005886">
    <property type="term" value="C:plasma membrane"/>
    <property type="evidence" value="ECO:0007669"/>
    <property type="project" value="UniProtKB-SubCell"/>
</dbReference>
<proteinExistence type="inferred from homology"/>
<organism evidence="8 9">
    <name type="scientific">Phreatobacter stygius</name>
    <dbReference type="NCBI Taxonomy" id="1940610"/>
    <lineage>
        <taxon>Bacteria</taxon>
        <taxon>Pseudomonadati</taxon>
        <taxon>Pseudomonadota</taxon>
        <taxon>Alphaproteobacteria</taxon>
        <taxon>Hyphomicrobiales</taxon>
        <taxon>Phreatobacteraceae</taxon>
        <taxon>Phreatobacter</taxon>
    </lineage>
</organism>
<sequence>MFDNLFDNPALNNAAKLAARILLAAIFIQAGFGKIFGYAGTSAYMASAGVPGILLPLVIIVELIGGLMILVGYQTRLAALALAVFTLLAALLFHFQPGNAMQMGQFMKNLAIAGGFLQIFATGPGLWSVDSRSKG</sequence>
<dbReference type="AlphaFoldDB" id="A0A4D7AZ50"/>
<reference evidence="8 9" key="1">
    <citation type="submission" date="2019-04" db="EMBL/GenBank/DDBJ databases">
        <title>Phreatobacter aquaticus sp. nov.</title>
        <authorList>
            <person name="Choi A."/>
        </authorList>
    </citation>
    <scope>NUCLEOTIDE SEQUENCE [LARGE SCALE GENOMIC DNA]</scope>
    <source>
        <strain evidence="8 9">KCTC 52518</strain>
    </source>
</reference>
<evidence type="ECO:0000313" key="9">
    <source>
        <dbReference type="Proteomes" id="UP000298781"/>
    </source>
</evidence>
<keyword evidence="4 7" id="KW-0812">Transmembrane</keyword>
<dbReference type="Pfam" id="PF07681">
    <property type="entry name" value="DoxX"/>
    <property type="match status" value="1"/>
</dbReference>
<dbReference type="PANTHER" id="PTHR33452">
    <property type="entry name" value="OXIDOREDUCTASE CATD-RELATED"/>
    <property type="match status" value="1"/>
</dbReference>
<keyword evidence="9" id="KW-1185">Reference proteome</keyword>